<dbReference type="GeneID" id="106758339"/>
<protein>
    <submittedName>
        <fullName evidence="2">Uncharacterized protein LOC106758339</fullName>
    </submittedName>
</protein>
<dbReference type="OrthoDB" id="1298075at2759"/>
<evidence type="ECO:0000313" key="1">
    <source>
        <dbReference type="Proteomes" id="UP000087766"/>
    </source>
</evidence>
<dbReference type="SUPFAM" id="SSF50630">
    <property type="entry name" value="Acid proteases"/>
    <property type="match status" value="1"/>
</dbReference>
<dbReference type="PANTHER" id="PTHR33067:SF9">
    <property type="entry name" value="RNA-DIRECTED DNA POLYMERASE"/>
    <property type="match status" value="1"/>
</dbReference>
<evidence type="ECO:0000313" key="2">
    <source>
        <dbReference type="RefSeq" id="XP_014496758.1"/>
    </source>
</evidence>
<organism evidence="1 2">
    <name type="scientific">Vigna radiata var. radiata</name>
    <name type="common">Mung bean</name>
    <name type="synonym">Phaseolus aureus</name>
    <dbReference type="NCBI Taxonomy" id="3916"/>
    <lineage>
        <taxon>Eukaryota</taxon>
        <taxon>Viridiplantae</taxon>
        <taxon>Streptophyta</taxon>
        <taxon>Embryophyta</taxon>
        <taxon>Tracheophyta</taxon>
        <taxon>Spermatophyta</taxon>
        <taxon>Magnoliopsida</taxon>
        <taxon>eudicotyledons</taxon>
        <taxon>Gunneridae</taxon>
        <taxon>Pentapetalae</taxon>
        <taxon>rosids</taxon>
        <taxon>fabids</taxon>
        <taxon>Fabales</taxon>
        <taxon>Fabaceae</taxon>
        <taxon>Papilionoideae</taxon>
        <taxon>50 kb inversion clade</taxon>
        <taxon>NPAAA clade</taxon>
        <taxon>indigoferoid/millettioid clade</taxon>
        <taxon>Phaseoleae</taxon>
        <taxon>Vigna</taxon>
    </lineage>
</organism>
<dbReference type="InterPro" id="IPR021109">
    <property type="entry name" value="Peptidase_aspartic_dom_sf"/>
</dbReference>
<proteinExistence type="predicted"/>
<gene>
    <name evidence="2" type="primary">LOC106758339</name>
</gene>
<name>A0A1S3TSL0_VIGRR</name>
<dbReference type="RefSeq" id="XP_014496758.1">
    <property type="nucleotide sequence ID" value="XM_014641272.1"/>
</dbReference>
<sequence>MPLTETLQQIPAYAKYMKQILNKKKKYLDEETIEVQENCSAIMQKTLPPKFKDPGSFTSPCTIGNHDIGKNLIDLGASINLMPLSILNKIDGLEAKPTRMMLQLADRSIKYPYGVIEDVVVKVDKLQFPMEFVVMEMEEGSEIPLILGRPFMKTAKVVIHMEEGILKLKDQDREVTFNVFTTMQPSQEE</sequence>
<dbReference type="CDD" id="cd00303">
    <property type="entry name" value="retropepsin_like"/>
    <property type="match status" value="1"/>
</dbReference>
<dbReference type="Proteomes" id="UP000087766">
    <property type="component" value="Chromosome 4"/>
</dbReference>
<dbReference type="KEGG" id="vra:106758339"/>
<accession>A0A1S3TSL0</accession>
<dbReference type="Gene3D" id="2.40.70.10">
    <property type="entry name" value="Acid Proteases"/>
    <property type="match status" value="1"/>
</dbReference>
<dbReference type="AlphaFoldDB" id="A0A1S3TSL0"/>
<reference evidence="1" key="1">
    <citation type="journal article" date="2014" name="Nat. Commun.">
        <title>Genome sequence of mungbean and insights into evolution within Vigna species.</title>
        <authorList>
            <person name="Kang Y.J."/>
            <person name="Kim S.K."/>
            <person name="Kim M.Y."/>
            <person name="Lestari P."/>
            <person name="Kim K.H."/>
            <person name="Ha B.K."/>
            <person name="Jun T.H."/>
            <person name="Hwang W.J."/>
            <person name="Lee T."/>
            <person name="Lee J."/>
            <person name="Shim S."/>
            <person name="Yoon M.Y."/>
            <person name="Jang Y.E."/>
            <person name="Han K.S."/>
            <person name="Taeprayoon P."/>
            <person name="Yoon N."/>
            <person name="Somta P."/>
            <person name="Tanya P."/>
            <person name="Kim K.S."/>
            <person name="Gwag J.G."/>
            <person name="Moon J.K."/>
            <person name="Lee Y.H."/>
            <person name="Park B.S."/>
            <person name="Bombarely A."/>
            <person name="Doyle J.J."/>
            <person name="Jackson S.A."/>
            <person name="Schafleitner R."/>
            <person name="Srinives P."/>
            <person name="Varshney R.K."/>
            <person name="Lee S.H."/>
        </authorList>
    </citation>
    <scope>NUCLEOTIDE SEQUENCE [LARGE SCALE GENOMIC DNA]</scope>
    <source>
        <strain evidence="1">cv. VC1973A</strain>
    </source>
</reference>
<reference evidence="2" key="2">
    <citation type="submission" date="2025-08" db="UniProtKB">
        <authorList>
            <consortium name="RefSeq"/>
        </authorList>
    </citation>
    <scope>IDENTIFICATION</scope>
    <source>
        <tissue evidence="2">Leaf</tissue>
    </source>
</reference>
<keyword evidence="1" id="KW-1185">Reference proteome</keyword>
<dbReference type="Pfam" id="PF13650">
    <property type="entry name" value="Asp_protease_2"/>
    <property type="match status" value="1"/>
</dbReference>
<dbReference type="PANTHER" id="PTHR33067">
    <property type="entry name" value="RNA-DIRECTED DNA POLYMERASE-RELATED"/>
    <property type="match status" value="1"/>
</dbReference>